<evidence type="ECO:0000313" key="2">
    <source>
        <dbReference type="Proteomes" id="UP000237481"/>
    </source>
</evidence>
<proteinExistence type="predicted"/>
<keyword evidence="2" id="KW-1185">Reference proteome</keyword>
<name>A0A2S4L748_9HYPO</name>
<reference evidence="1 2" key="1">
    <citation type="submission" date="2018-01" db="EMBL/GenBank/DDBJ databases">
        <title>Harnessing the power of phylogenomics to disentangle the directionality and signatures of interkingdom host jumping in the parasitic fungal genus Tolypocladium.</title>
        <authorList>
            <person name="Quandt C.A."/>
            <person name="Patterson W."/>
            <person name="Spatafora J.W."/>
        </authorList>
    </citation>
    <scope>NUCLEOTIDE SEQUENCE [LARGE SCALE GENOMIC DNA]</scope>
    <source>
        <strain evidence="1 2">NRBC 100945</strain>
    </source>
</reference>
<sequence length="201" mass="21775">MWDYGDLRVTLTSNYSWNWDDTGNGISQHTIIWTPVAQGGMRSLGSVCLGQGFFELGNQRASLLVGNNPSSTSSRPAVASPVGWTWCWNPKGQGGKHDGTICRPIAPDGYVALGDVAQYLWDQPSLSTIWCLRADLVQDATFEGNNIWNDQGSGGDWDVSCWSVVPRPVGTSGSEKLPIFADTFRYNGAYARPDLSLAAGP</sequence>
<organism evidence="1 2">
    <name type="scientific">Tolypocladium paradoxum</name>
    <dbReference type="NCBI Taxonomy" id="94208"/>
    <lineage>
        <taxon>Eukaryota</taxon>
        <taxon>Fungi</taxon>
        <taxon>Dikarya</taxon>
        <taxon>Ascomycota</taxon>
        <taxon>Pezizomycotina</taxon>
        <taxon>Sordariomycetes</taxon>
        <taxon>Hypocreomycetidae</taxon>
        <taxon>Hypocreales</taxon>
        <taxon>Ophiocordycipitaceae</taxon>
        <taxon>Tolypocladium</taxon>
    </lineage>
</organism>
<accession>A0A2S4L748</accession>
<protein>
    <submittedName>
        <fullName evidence="1">Uncharacterized protein</fullName>
    </submittedName>
</protein>
<dbReference type="PANTHER" id="PTHR48219:SF2">
    <property type="entry name" value="VACUOLAR PROTEIN SORTING-ASSOCIATED PROTEIN 62"/>
    <property type="match status" value="1"/>
</dbReference>
<dbReference type="PANTHER" id="PTHR48219">
    <property type="entry name" value="VACUOLAR PROTEIN SORTING-ASSOCIATED PROTEIN 62-RELATED"/>
    <property type="match status" value="1"/>
</dbReference>
<dbReference type="AlphaFoldDB" id="A0A2S4L748"/>
<evidence type="ECO:0000313" key="1">
    <source>
        <dbReference type="EMBL" id="POR38272.1"/>
    </source>
</evidence>
<dbReference type="OrthoDB" id="428159at2759"/>
<dbReference type="Proteomes" id="UP000237481">
    <property type="component" value="Unassembled WGS sequence"/>
</dbReference>
<dbReference type="Pfam" id="PF06101">
    <property type="entry name" value="Vps62"/>
    <property type="match status" value="1"/>
</dbReference>
<dbReference type="EMBL" id="PKSG01000155">
    <property type="protein sequence ID" value="POR38272.1"/>
    <property type="molecule type" value="Genomic_DNA"/>
</dbReference>
<dbReference type="STRING" id="94208.A0A2S4L748"/>
<gene>
    <name evidence="1" type="ORF">TPAR_01530</name>
</gene>
<dbReference type="InterPro" id="IPR009291">
    <property type="entry name" value="Vps62"/>
</dbReference>
<comment type="caution">
    <text evidence="1">The sequence shown here is derived from an EMBL/GenBank/DDBJ whole genome shotgun (WGS) entry which is preliminary data.</text>
</comment>